<accession>A0A943DJV5</accession>
<keyword evidence="3" id="KW-0645">Protease</keyword>
<evidence type="ECO:0000256" key="6">
    <source>
        <dbReference type="ARBA" id="ARBA00022833"/>
    </source>
</evidence>
<keyword evidence="4" id="KW-0479">Metal-binding</keyword>
<evidence type="ECO:0000256" key="3">
    <source>
        <dbReference type="ARBA" id="ARBA00022670"/>
    </source>
</evidence>
<dbReference type="Proteomes" id="UP000759273">
    <property type="component" value="Unassembled WGS sequence"/>
</dbReference>
<comment type="similarity">
    <text evidence="2">Belongs to the peptidase M20A family.</text>
</comment>
<dbReference type="NCBIfam" id="TIGR01887">
    <property type="entry name" value="dipeptidaselike"/>
    <property type="match status" value="1"/>
</dbReference>
<sequence length="467" mass="49866">MNVNDPRWASIDAFVEGNRDNILRDITRLVAVPSVEGTPEPGAPFGPGPKAALAKALEIADELGLDTFNADSYIGWAETGKIADGQKFLATITHTDVVPEGNGWDADPYTVRVRDGWLLGRGVADDKGPSILCLYALKYLKDCGAALKYPVRALLGANEETNMHDVDYYAEHYPMPAFCFTPDAEFPVCNGEKGGFNGEIVSPKFEKGIITAFEGGVAHNAVPDRASCTVQVGAGALIQTEGVTFEAGEGGSTVIRGWGKSGHAAMPEGTVNAISLIVDCLLKSGVCTPQEEAYLQVLHTLHAATDGSALGIAADDGLFDPLTIIGGTIEMQDGIIRQSFDCRYPTNTDPEKMTAAMEKVCGTAAKIENVTSRVPFYIDADSPAIQTLINTYNDVTGEGKTPFTMGGGTYARHFPYAVSFGPEHTDIVIPDFAGPMHGANEGTPFEKLIEALKIYILALLRLQEIDL</sequence>
<evidence type="ECO:0000256" key="5">
    <source>
        <dbReference type="ARBA" id="ARBA00022801"/>
    </source>
</evidence>
<dbReference type="GO" id="GO:0006508">
    <property type="term" value="P:proteolysis"/>
    <property type="evidence" value="ECO:0007669"/>
    <property type="project" value="UniProtKB-KW"/>
</dbReference>
<dbReference type="SUPFAM" id="SSF55031">
    <property type="entry name" value="Bacterial exopeptidase dimerisation domain"/>
    <property type="match status" value="1"/>
</dbReference>
<organism evidence="9 10">
    <name type="scientific">Subdoligranulum variabile</name>
    <dbReference type="NCBI Taxonomy" id="214851"/>
    <lineage>
        <taxon>Bacteria</taxon>
        <taxon>Bacillati</taxon>
        <taxon>Bacillota</taxon>
        <taxon>Clostridia</taxon>
        <taxon>Eubacteriales</taxon>
        <taxon>Oscillospiraceae</taxon>
        <taxon>Subdoligranulum</taxon>
    </lineage>
</organism>
<dbReference type="InterPro" id="IPR036264">
    <property type="entry name" value="Bact_exopeptidase_dim_dom"/>
</dbReference>
<dbReference type="PANTHER" id="PTHR43808">
    <property type="entry name" value="ACETYLORNITHINE DEACETYLASE"/>
    <property type="match status" value="1"/>
</dbReference>
<dbReference type="InterPro" id="IPR010964">
    <property type="entry name" value="M20A_pepV-rel"/>
</dbReference>
<keyword evidence="5 9" id="KW-0378">Hydrolase</keyword>
<dbReference type="AlphaFoldDB" id="A0A943DJV5"/>
<dbReference type="InterPro" id="IPR002933">
    <property type="entry name" value="Peptidase_M20"/>
</dbReference>
<evidence type="ECO:0000313" key="9">
    <source>
        <dbReference type="EMBL" id="MBS5333778.1"/>
    </source>
</evidence>
<evidence type="ECO:0000256" key="4">
    <source>
        <dbReference type="ARBA" id="ARBA00022723"/>
    </source>
</evidence>
<comment type="caution">
    <text evidence="9">The sequence shown here is derived from an EMBL/GenBank/DDBJ whole genome shotgun (WGS) entry which is preliminary data.</text>
</comment>
<dbReference type="GO" id="GO:0008270">
    <property type="term" value="F:zinc ion binding"/>
    <property type="evidence" value="ECO:0007669"/>
    <property type="project" value="InterPro"/>
</dbReference>
<dbReference type="EMBL" id="JAGZGG010000060">
    <property type="protein sequence ID" value="MBS5333778.1"/>
    <property type="molecule type" value="Genomic_DNA"/>
</dbReference>
<dbReference type="InterPro" id="IPR050072">
    <property type="entry name" value="Peptidase_M20A"/>
</dbReference>
<reference evidence="9" key="1">
    <citation type="submission" date="2021-02" db="EMBL/GenBank/DDBJ databases">
        <title>Infant gut strain persistence is associated with maternal origin, phylogeny, and functional potential including surface adhesion and iron acquisition.</title>
        <authorList>
            <person name="Lou Y.C."/>
        </authorList>
    </citation>
    <scope>NUCLEOTIDE SEQUENCE</scope>
    <source>
        <strain evidence="9">L3_101_000M1_dasL3_101_000M1_concoct_87</strain>
    </source>
</reference>
<evidence type="ECO:0000256" key="7">
    <source>
        <dbReference type="ARBA" id="ARBA00022997"/>
    </source>
</evidence>
<keyword evidence="6" id="KW-0862">Zinc</keyword>
<evidence type="ECO:0000256" key="8">
    <source>
        <dbReference type="ARBA" id="ARBA00023049"/>
    </source>
</evidence>
<dbReference type="SUPFAM" id="SSF53187">
    <property type="entry name" value="Zn-dependent exopeptidases"/>
    <property type="match status" value="1"/>
</dbReference>
<dbReference type="GO" id="GO:0008777">
    <property type="term" value="F:acetylornithine deacetylase activity"/>
    <property type="evidence" value="ECO:0007669"/>
    <property type="project" value="TreeGrafter"/>
</dbReference>
<dbReference type="GO" id="GO:0016805">
    <property type="term" value="F:dipeptidase activity"/>
    <property type="evidence" value="ECO:0007669"/>
    <property type="project" value="UniProtKB-KW"/>
</dbReference>
<evidence type="ECO:0000313" key="10">
    <source>
        <dbReference type="Proteomes" id="UP000759273"/>
    </source>
</evidence>
<proteinExistence type="inferred from homology"/>
<protein>
    <submittedName>
        <fullName evidence="9">Sapep family Mn(2+)-dependent dipeptidase</fullName>
        <ecNumber evidence="9">3.4.13.-</ecNumber>
    </submittedName>
</protein>
<keyword evidence="8" id="KW-0482">Metalloprotease</keyword>
<gene>
    <name evidence="9" type="ORF">KHY36_14800</name>
</gene>
<dbReference type="GO" id="GO:0006526">
    <property type="term" value="P:L-arginine biosynthetic process"/>
    <property type="evidence" value="ECO:0007669"/>
    <property type="project" value="TreeGrafter"/>
</dbReference>
<dbReference type="Pfam" id="PF01546">
    <property type="entry name" value="Peptidase_M20"/>
    <property type="match status" value="1"/>
</dbReference>
<evidence type="ECO:0000256" key="2">
    <source>
        <dbReference type="ARBA" id="ARBA00006247"/>
    </source>
</evidence>
<comment type="cofactor">
    <cofactor evidence="1">
        <name>Zn(2+)</name>
        <dbReference type="ChEBI" id="CHEBI:29105"/>
    </cofactor>
</comment>
<dbReference type="Gene3D" id="3.30.70.360">
    <property type="match status" value="2"/>
</dbReference>
<dbReference type="GO" id="GO:0008237">
    <property type="term" value="F:metallopeptidase activity"/>
    <property type="evidence" value="ECO:0007669"/>
    <property type="project" value="UniProtKB-KW"/>
</dbReference>
<evidence type="ECO:0000256" key="1">
    <source>
        <dbReference type="ARBA" id="ARBA00001947"/>
    </source>
</evidence>
<dbReference type="Gene3D" id="3.40.630.10">
    <property type="entry name" value="Zn peptidases"/>
    <property type="match status" value="1"/>
</dbReference>
<name>A0A943DJV5_9FIRM</name>
<keyword evidence="7 9" id="KW-0224">Dipeptidase</keyword>
<dbReference type="EC" id="3.4.13.-" evidence="9"/>
<dbReference type="PANTHER" id="PTHR43808:SF31">
    <property type="entry name" value="N-ACETYL-L-CITRULLINE DEACETYLASE"/>
    <property type="match status" value="1"/>
</dbReference>